<proteinExistence type="predicted"/>
<name>A0A0D9Y953_9ORYZ</name>
<keyword evidence="3" id="KW-1185">Reference proteome</keyword>
<organism evidence="2">
    <name type="scientific">Oryza glumipatula</name>
    <dbReference type="NCBI Taxonomy" id="40148"/>
    <lineage>
        <taxon>Eukaryota</taxon>
        <taxon>Viridiplantae</taxon>
        <taxon>Streptophyta</taxon>
        <taxon>Embryophyta</taxon>
        <taxon>Tracheophyta</taxon>
        <taxon>Spermatophyta</taxon>
        <taxon>Magnoliopsida</taxon>
        <taxon>Liliopsida</taxon>
        <taxon>Poales</taxon>
        <taxon>Poaceae</taxon>
        <taxon>BOP clade</taxon>
        <taxon>Oryzoideae</taxon>
        <taxon>Oryzeae</taxon>
        <taxon>Oryzinae</taxon>
        <taxon>Oryza</taxon>
    </lineage>
</organism>
<dbReference type="HOGENOM" id="CLU_2779937_0_0_1"/>
<reference evidence="2" key="1">
    <citation type="submission" date="2013-08" db="EMBL/GenBank/DDBJ databases">
        <title>Oryza genome evolution.</title>
        <authorList>
            <person name="Wing R.A."/>
            <person name="Panaud O."/>
            <person name="Oliveira A.C."/>
        </authorList>
    </citation>
    <scope>NUCLEOTIDE SEQUENCE</scope>
</reference>
<evidence type="ECO:0000313" key="2">
    <source>
        <dbReference type="EnsemblPlants" id="OGLUM01G19570.1"/>
    </source>
</evidence>
<reference evidence="2" key="3">
    <citation type="submission" date="2018-05" db="EMBL/GenBank/DDBJ databases">
        <title>OgluRS3 (Oryza glumaepatula Reference Sequence Version 3).</title>
        <authorList>
            <person name="Zhang J."/>
            <person name="Kudrna D."/>
            <person name="Lee S."/>
            <person name="Talag J."/>
            <person name="Welchert J."/>
            <person name="Wing R.A."/>
        </authorList>
    </citation>
    <scope>NUCLEOTIDE SEQUENCE [LARGE SCALE GENOMIC DNA]</scope>
</reference>
<feature type="region of interest" description="Disordered" evidence="1">
    <location>
        <begin position="1"/>
        <end position="69"/>
    </location>
</feature>
<reference evidence="2" key="2">
    <citation type="submission" date="2015-04" db="UniProtKB">
        <authorList>
            <consortium name="EnsemblPlants"/>
        </authorList>
    </citation>
    <scope>IDENTIFICATION</scope>
</reference>
<dbReference type="AlphaFoldDB" id="A0A0D9Y953"/>
<evidence type="ECO:0000313" key="3">
    <source>
        <dbReference type="Proteomes" id="UP000026961"/>
    </source>
</evidence>
<dbReference type="Gramene" id="OGLUM01G19570.1">
    <property type="protein sequence ID" value="OGLUM01G19570.1"/>
    <property type="gene ID" value="OGLUM01G19570"/>
</dbReference>
<sequence length="69" mass="7275">MTVRATRQPPLAPTHASHPPCMQTDSSSSPLPLPKPAATELVSSSADADERADSAKRRATSTGAPRRRP</sequence>
<dbReference type="Proteomes" id="UP000026961">
    <property type="component" value="Chromosome 1"/>
</dbReference>
<evidence type="ECO:0000256" key="1">
    <source>
        <dbReference type="SAM" id="MobiDB-lite"/>
    </source>
</evidence>
<dbReference type="EnsemblPlants" id="OGLUM01G19570.1">
    <property type="protein sequence ID" value="OGLUM01G19570.1"/>
    <property type="gene ID" value="OGLUM01G19570"/>
</dbReference>
<protein>
    <submittedName>
        <fullName evidence="2">Uncharacterized protein</fullName>
    </submittedName>
</protein>
<accession>A0A0D9Y953</accession>